<comment type="caution">
    <text evidence="2">The sequence shown here is derived from an EMBL/GenBank/DDBJ whole genome shotgun (WGS) entry which is preliminary data.</text>
</comment>
<evidence type="ECO:0000313" key="3">
    <source>
        <dbReference type="Proteomes" id="UP000635387"/>
    </source>
</evidence>
<feature type="compositionally biased region" description="Polar residues" evidence="1">
    <location>
        <begin position="24"/>
        <end position="38"/>
    </location>
</feature>
<accession>A0ABQ3M868</accession>
<protein>
    <submittedName>
        <fullName evidence="2">Uncharacterized protein</fullName>
    </submittedName>
</protein>
<evidence type="ECO:0000313" key="2">
    <source>
        <dbReference type="EMBL" id="GHH36238.1"/>
    </source>
</evidence>
<sequence>MPTLKVVKEAFTDSESLKGAFTDSHITPETPVATQTPHTTEDAREGPLHSAQPRKLDLHADPST</sequence>
<evidence type="ECO:0000256" key="1">
    <source>
        <dbReference type="SAM" id="MobiDB-lite"/>
    </source>
</evidence>
<reference evidence="3" key="1">
    <citation type="journal article" date="2019" name="Int. J. Syst. Evol. Microbiol.">
        <title>The Global Catalogue of Microorganisms (GCM) 10K type strain sequencing project: providing services to taxonomists for standard genome sequencing and annotation.</title>
        <authorList>
            <consortium name="The Broad Institute Genomics Platform"/>
            <consortium name="The Broad Institute Genome Sequencing Center for Infectious Disease"/>
            <person name="Wu L."/>
            <person name="Ma J."/>
        </authorList>
    </citation>
    <scope>NUCLEOTIDE SEQUENCE [LARGE SCALE GENOMIC DNA]</scope>
    <source>
        <strain evidence="3">CGMCC 4.7683</strain>
    </source>
</reference>
<feature type="region of interest" description="Disordered" evidence="1">
    <location>
        <begin position="14"/>
        <end position="64"/>
    </location>
</feature>
<feature type="compositionally biased region" description="Basic and acidic residues" evidence="1">
    <location>
        <begin position="54"/>
        <end position="64"/>
    </location>
</feature>
<organism evidence="2 3">
    <name type="scientific">Amycolatopsis oliviviridis</name>
    <dbReference type="NCBI Taxonomy" id="1471590"/>
    <lineage>
        <taxon>Bacteria</taxon>
        <taxon>Bacillati</taxon>
        <taxon>Actinomycetota</taxon>
        <taxon>Actinomycetes</taxon>
        <taxon>Pseudonocardiales</taxon>
        <taxon>Pseudonocardiaceae</taxon>
        <taxon>Amycolatopsis</taxon>
    </lineage>
</organism>
<keyword evidence="3" id="KW-1185">Reference proteome</keyword>
<dbReference type="EMBL" id="BNAY01000013">
    <property type="protein sequence ID" value="GHH36238.1"/>
    <property type="molecule type" value="Genomic_DNA"/>
</dbReference>
<gene>
    <name evidence="2" type="ORF">GCM10017790_78790</name>
</gene>
<dbReference type="Proteomes" id="UP000635387">
    <property type="component" value="Unassembled WGS sequence"/>
</dbReference>
<proteinExistence type="predicted"/>
<name>A0ABQ3M868_9PSEU</name>